<gene>
    <name evidence="2" type="ORF">JOC95_003751</name>
</gene>
<dbReference type="SUPFAM" id="SSF48452">
    <property type="entry name" value="TPR-like"/>
    <property type="match status" value="1"/>
</dbReference>
<accession>A0ABS2P4H7</accession>
<dbReference type="InterPro" id="IPR018708">
    <property type="entry name" value="DUF2225"/>
</dbReference>
<dbReference type="EMBL" id="JAFBED010000011">
    <property type="protein sequence ID" value="MBM7621843.1"/>
    <property type="molecule type" value="Genomic_DNA"/>
</dbReference>
<dbReference type="InterPro" id="IPR019734">
    <property type="entry name" value="TPR_rpt"/>
</dbReference>
<keyword evidence="3" id="KW-1185">Reference proteome</keyword>
<dbReference type="Pfam" id="PF09986">
    <property type="entry name" value="DUF2225"/>
    <property type="match status" value="1"/>
</dbReference>
<protein>
    <submittedName>
        <fullName evidence="2">Uncharacterized protein (DUF2225 family)</fullName>
    </submittedName>
</protein>
<reference evidence="2 3" key="1">
    <citation type="submission" date="2021-01" db="EMBL/GenBank/DDBJ databases">
        <title>Genomic Encyclopedia of Type Strains, Phase IV (KMG-IV): sequencing the most valuable type-strain genomes for metagenomic binning, comparative biology and taxonomic classification.</title>
        <authorList>
            <person name="Goeker M."/>
        </authorList>
    </citation>
    <scope>NUCLEOTIDE SEQUENCE [LARGE SCALE GENOMIC DNA]</scope>
    <source>
        <strain evidence="2 3">DSM 25879</strain>
    </source>
</reference>
<evidence type="ECO:0000256" key="1">
    <source>
        <dbReference type="PROSITE-ProRule" id="PRU00339"/>
    </source>
</evidence>
<keyword evidence="1" id="KW-0802">TPR repeat</keyword>
<feature type="repeat" description="TPR" evidence="1">
    <location>
        <begin position="171"/>
        <end position="204"/>
    </location>
</feature>
<proteinExistence type="predicted"/>
<dbReference type="PROSITE" id="PS50005">
    <property type="entry name" value="TPR"/>
    <property type="match status" value="1"/>
</dbReference>
<sequence length="231" mass="27224">MERLFNRNHTCSICDYAFTTKKVKSRFIRPISHDTDFCSVYDSVETNPLLYYVSVCPNCGYSMTDEFTSYFPPGTIDAIRNKIQKHWQKKSYGEVRTVQTAINTYKLGIYSGLIKKEASIVMSGMYLRLAWIYRTVEKNEIQELRFLKLAADQFERSYSNGDFAETSMSEIKLLYLIGELHTRLGNTRQAIRYFQLVIQHKDKDTQVRLVEKSRDRWYEIRTAQKQLHMQA</sequence>
<name>A0ABS2P4H7_9BACI</name>
<evidence type="ECO:0000313" key="3">
    <source>
        <dbReference type="Proteomes" id="UP000737402"/>
    </source>
</evidence>
<comment type="caution">
    <text evidence="2">The sequence shown here is derived from an EMBL/GenBank/DDBJ whole genome shotgun (WGS) entry which is preliminary data.</text>
</comment>
<dbReference type="Proteomes" id="UP000737402">
    <property type="component" value="Unassembled WGS sequence"/>
</dbReference>
<evidence type="ECO:0000313" key="2">
    <source>
        <dbReference type="EMBL" id="MBM7621843.1"/>
    </source>
</evidence>
<organism evidence="2 3">
    <name type="scientific">Sutcliffiella tianshenii</name>
    <dbReference type="NCBI Taxonomy" id="1463404"/>
    <lineage>
        <taxon>Bacteria</taxon>
        <taxon>Bacillati</taxon>
        <taxon>Bacillota</taxon>
        <taxon>Bacilli</taxon>
        <taxon>Bacillales</taxon>
        <taxon>Bacillaceae</taxon>
        <taxon>Sutcliffiella</taxon>
    </lineage>
</organism>
<dbReference type="InterPro" id="IPR011990">
    <property type="entry name" value="TPR-like_helical_dom_sf"/>
</dbReference>
<dbReference type="RefSeq" id="WP_204418759.1">
    <property type="nucleotide sequence ID" value="NZ_JAFBED010000011.1"/>
</dbReference>